<dbReference type="AlphaFoldDB" id="A0A9P0JSM6"/>
<dbReference type="GO" id="GO:0006357">
    <property type="term" value="P:regulation of transcription by RNA polymerase II"/>
    <property type="evidence" value="ECO:0007669"/>
    <property type="project" value="TreeGrafter"/>
</dbReference>
<evidence type="ECO:0008006" key="7">
    <source>
        <dbReference type="Google" id="ProtNLM"/>
    </source>
</evidence>
<comment type="subcellular location">
    <subcellularLocation>
        <location evidence="1">Nucleus</location>
    </subcellularLocation>
</comment>
<accession>A0A9P0JSM6</accession>
<name>A0A9P0JSM6_ACAOB</name>
<dbReference type="PANTHER" id="PTHR12243:SF69">
    <property type="entry name" value="SI:CH73-59F11.3"/>
    <property type="match status" value="1"/>
</dbReference>
<reference evidence="5" key="1">
    <citation type="submission" date="2022-03" db="EMBL/GenBank/DDBJ databases">
        <authorList>
            <person name="Sayadi A."/>
        </authorList>
    </citation>
    <scope>NUCLEOTIDE SEQUENCE</scope>
</reference>
<dbReference type="InterPro" id="IPR006578">
    <property type="entry name" value="MADF-dom"/>
</dbReference>
<evidence type="ECO:0000256" key="1">
    <source>
        <dbReference type="PROSITE-ProRule" id="PRU00371"/>
    </source>
</evidence>
<dbReference type="Pfam" id="PF02944">
    <property type="entry name" value="BESS"/>
    <property type="match status" value="1"/>
</dbReference>
<feature type="region of interest" description="Disordered" evidence="2">
    <location>
        <begin position="131"/>
        <end position="181"/>
    </location>
</feature>
<comment type="caution">
    <text evidence="5">The sequence shown here is derived from an EMBL/GenBank/DDBJ whole genome shotgun (WGS) entry which is preliminary data.</text>
</comment>
<feature type="compositionally biased region" description="Basic and acidic residues" evidence="2">
    <location>
        <begin position="142"/>
        <end position="151"/>
    </location>
</feature>
<proteinExistence type="predicted"/>
<dbReference type="GO" id="GO:0003677">
    <property type="term" value="F:DNA binding"/>
    <property type="evidence" value="ECO:0007669"/>
    <property type="project" value="InterPro"/>
</dbReference>
<dbReference type="Proteomes" id="UP001152888">
    <property type="component" value="Unassembled WGS sequence"/>
</dbReference>
<dbReference type="PROSITE" id="PS51029">
    <property type="entry name" value="MADF"/>
    <property type="match status" value="1"/>
</dbReference>
<dbReference type="InterPro" id="IPR004210">
    <property type="entry name" value="BESS_motif"/>
</dbReference>
<evidence type="ECO:0000259" key="4">
    <source>
        <dbReference type="PROSITE" id="PS51031"/>
    </source>
</evidence>
<evidence type="ECO:0000313" key="5">
    <source>
        <dbReference type="EMBL" id="CAH1959449.1"/>
    </source>
</evidence>
<dbReference type="OrthoDB" id="5803771at2759"/>
<dbReference type="PANTHER" id="PTHR12243">
    <property type="entry name" value="MADF DOMAIN TRANSCRIPTION FACTOR"/>
    <property type="match status" value="1"/>
</dbReference>
<gene>
    <name evidence="5" type="ORF">ACAOBT_LOCUS3177</name>
</gene>
<dbReference type="SMART" id="SM00595">
    <property type="entry name" value="MADF"/>
    <property type="match status" value="1"/>
</dbReference>
<dbReference type="GO" id="GO:0005667">
    <property type="term" value="C:transcription regulator complex"/>
    <property type="evidence" value="ECO:0007669"/>
    <property type="project" value="TreeGrafter"/>
</dbReference>
<keyword evidence="6" id="KW-1185">Reference proteome</keyword>
<dbReference type="InterPro" id="IPR039353">
    <property type="entry name" value="TF_Adf1"/>
</dbReference>
<evidence type="ECO:0000259" key="3">
    <source>
        <dbReference type="PROSITE" id="PS51029"/>
    </source>
</evidence>
<feature type="domain" description="MADF" evidence="3">
    <location>
        <begin position="5"/>
        <end position="97"/>
    </location>
</feature>
<dbReference type="PROSITE" id="PS51031">
    <property type="entry name" value="BESS"/>
    <property type="match status" value="1"/>
</dbReference>
<feature type="domain" description="BESS" evidence="4">
    <location>
        <begin position="209"/>
        <end position="248"/>
    </location>
</feature>
<evidence type="ECO:0000256" key="2">
    <source>
        <dbReference type="SAM" id="MobiDB-lite"/>
    </source>
</evidence>
<dbReference type="EMBL" id="CAKOFQ010006682">
    <property type="protein sequence ID" value="CAH1959449.1"/>
    <property type="molecule type" value="Genomic_DNA"/>
</dbReference>
<keyword evidence="1" id="KW-0539">Nucleus</keyword>
<organism evidence="5 6">
    <name type="scientific">Acanthoscelides obtectus</name>
    <name type="common">Bean weevil</name>
    <name type="synonym">Bruchus obtectus</name>
    <dbReference type="NCBI Taxonomy" id="200917"/>
    <lineage>
        <taxon>Eukaryota</taxon>
        <taxon>Metazoa</taxon>
        <taxon>Ecdysozoa</taxon>
        <taxon>Arthropoda</taxon>
        <taxon>Hexapoda</taxon>
        <taxon>Insecta</taxon>
        <taxon>Pterygota</taxon>
        <taxon>Neoptera</taxon>
        <taxon>Endopterygota</taxon>
        <taxon>Coleoptera</taxon>
        <taxon>Polyphaga</taxon>
        <taxon>Cucujiformia</taxon>
        <taxon>Chrysomeloidea</taxon>
        <taxon>Chrysomelidae</taxon>
        <taxon>Bruchinae</taxon>
        <taxon>Bruchini</taxon>
        <taxon>Acanthoscelides</taxon>
    </lineage>
</organism>
<dbReference type="GO" id="GO:0005634">
    <property type="term" value="C:nucleus"/>
    <property type="evidence" value="ECO:0007669"/>
    <property type="project" value="UniProtKB-SubCell"/>
</dbReference>
<evidence type="ECO:0000313" key="6">
    <source>
        <dbReference type="Proteomes" id="UP001152888"/>
    </source>
</evidence>
<protein>
    <recommendedName>
        <fullName evidence="7">MADF domain-containing protein</fullName>
    </recommendedName>
</protein>
<sequence length="263" mass="30213">MDIDKLIALVYKQCPIWDKKDKQHSNRNVVDKCWKEIAGEMREDENKLRKKWKYIRDQFSVELGKFPPARSGDGANDTPISKWQYFKSLLFLKDTVMPRKLKGNLPQDTGCTETFAESLAEAEESIQSLPGLDETTFYSTEDEARPRRDIADASSSTAESVGKENASVPRSSSKRKRGPTETFNESLLDIVKRKVAYLETKSKRTSENEDEHLLFFKSLLPHVKKIPQSRVLAFRCQVQELVQQFSYPLNTFESVPSSIHRTT</sequence>
<dbReference type="Pfam" id="PF10545">
    <property type="entry name" value="MADF_DNA_bdg"/>
    <property type="match status" value="1"/>
</dbReference>